<accession>D8M3E9</accession>
<dbReference type="InterPro" id="IPR026904">
    <property type="entry name" value="MnmG_C"/>
</dbReference>
<dbReference type="FunFam" id="3.50.50.60:FF:000002">
    <property type="entry name" value="tRNA uridine 5-carboxymethylaminomethyl modification enzyme MnmG"/>
    <property type="match status" value="1"/>
</dbReference>
<dbReference type="NCBIfam" id="TIGR00136">
    <property type="entry name" value="mnmG_gidA"/>
    <property type="match status" value="1"/>
</dbReference>
<dbReference type="OMA" id="CNPAMGG"/>
<proteinExistence type="inferred from homology"/>
<evidence type="ECO:0000256" key="4">
    <source>
        <dbReference type="ARBA" id="ARBA00022827"/>
    </source>
</evidence>
<dbReference type="PANTHER" id="PTHR11806">
    <property type="entry name" value="GLUCOSE INHIBITED DIVISION PROTEIN A"/>
    <property type="match status" value="1"/>
</dbReference>
<name>D8M3E9_BLAHO</name>
<dbReference type="GeneID" id="24919704"/>
<dbReference type="InterPro" id="IPR020595">
    <property type="entry name" value="MnmG-rel_CS"/>
</dbReference>
<dbReference type="Pfam" id="PF13932">
    <property type="entry name" value="SAM_GIDA_C"/>
    <property type="match status" value="1"/>
</dbReference>
<keyword evidence="7" id="KW-1185">Reference proteome</keyword>
<dbReference type="OrthoDB" id="3329at2759"/>
<dbReference type="InterPro" id="IPR047001">
    <property type="entry name" value="MnmG_C_subdom"/>
</dbReference>
<dbReference type="InterPro" id="IPR044920">
    <property type="entry name" value="MnmG_C_subdom_sf"/>
</dbReference>
<dbReference type="PANTHER" id="PTHR11806:SF0">
    <property type="entry name" value="PROTEIN MTO1 HOMOLOG, MITOCHONDRIAL"/>
    <property type="match status" value="1"/>
</dbReference>
<dbReference type="Gene3D" id="3.50.50.60">
    <property type="entry name" value="FAD/NAD(P)-binding domain"/>
    <property type="match status" value="2"/>
</dbReference>
<dbReference type="GO" id="GO:0030488">
    <property type="term" value="P:tRNA methylation"/>
    <property type="evidence" value="ECO:0007669"/>
    <property type="project" value="TreeGrafter"/>
</dbReference>
<dbReference type="InterPro" id="IPR040131">
    <property type="entry name" value="MnmG_N"/>
</dbReference>
<keyword evidence="4" id="KW-0274">FAD</keyword>
<evidence type="ECO:0000256" key="2">
    <source>
        <dbReference type="ARBA" id="ARBA00007653"/>
    </source>
</evidence>
<dbReference type="FunCoup" id="D8M3E9">
    <property type="interactions" value="301"/>
</dbReference>
<evidence type="ECO:0000313" key="6">
    <source>
        <dbReference type="EMBL" id="CBK22422.2"/>
    </source>
</evidence>
<dbReference type="Gene3D" id="1.10.150.570">
    <property type="entry name" value="GidA associated domain, C-terminal subdomain"/>
    <property type="match status" value="1"/>
</dbReference>
<comment type="similarity">
    <text evidence="2">Belongs to the MnmG family.</text>
</comment>
<comment type="cofactor">
    <cofactor evidence="1">
        <name>FAD</name>
        <dbReference type="ChEBI" id="CHEBI:57692"/>
    </cofactor>
</comment>
<protein>
    <submittedName>
        <fullName evidence="6">Glucose-inhibited division protein A</fullName>
    </submittedName>
</protein>
<gene>
    <name evidence="6" type="ORF">GSBLH_T00002546001</name>
</gene>
<evidence type="ECO:0000313" key="7">
    <source>
        <dbReference type="Proteomes" id="UP000008312"/>
    </source>
</evidence>
<dbReference type="GO" id="GO:0005737">
    <property type="term" value="C:cytoplasm"/>
    <property type="evidence" value="ECO:0007669"/>
    <property type="project" value="UniProtKB-ARBA"/>
</dbReference>
<dbReference type="GO" id="GO:0050660">
    <property type="term" value="F:flavin adenine dinucleotide binding"/>
    <property type="evidence" value="ECO:0007669"/>
    <property type="project" value="InterPro"/>
</dbReference>
<dbReference type="InterPro" id="IPR036188">
    <property type="entry name" value="FAD/NAD-bd_sf"/>
</dbReference>
<organism evidence="6">
    <name type="scientific">Blastocystis hominis</name>
    <dbReference type="NCBI Taxonomy" id="12968"/>
    <lineage>
        <taxon>Eukaryota</taxon>
        <taxon>Sar</taxon>
        <taxon>Stramenopiles</taxon>
        <taxon>Bigyra</taxon>
        <taxon>Opalozoa</taxon>
        <taxon>Opalinata</taxon>
        <taxon>Blastocystidae</taxon>
        <taxon>Blastocystis</taxon>
    </lineage>
</organism>
<dbReference type="Pfam" id="PF01134">
    <property type="entry name" value="GIDA"/>
    <property type="match status" value="1"/>
</dbReference>
<dbReference type="SUPFAM" id="SSF51905">
    <property type="entry name" value="FAD/NAD(P)-binding domain"/>
    <property type="match status" value="1"/>
</dbReference>
<dbReference type="InterPro" id="IPR004416">
    <property type="entry name" value="MnmG"/>
</dbReference>
<dbReference type="Proteomes" id="UP000008312">
    <property type="component" value="Unassembled WGS sequence"/>
</dbReference>
<dbReference type="EMBL" id="FN668650">
    <property type="protein sequence ID" value="CBK22422.2"/>
    <property type="molecule type" value="Genomic_DNA"/>
</dbReference>
<evidence type="ECO:0000259" key="5">
    <source>
        <dbReference type="SMART" id="SM01228"/>
    </source>
</evidence>
<evidence type="ECO:0000256" key="1">
    <source>
        <dbReference type="ARBA" id="ARBA00001974"/>
    </source>
</evidence>
<dbReference type="RefSeq" id="XP_012896470.1">
    <property type="nucleotide sequence ID" value="XM_013041016.1"/>
</dbReference>
<dbReference type="PROSITE" id="PS01280">
    <property type="entry name" value="GIDA_1"/>
    <property type="match status" value="1"/>
</dbReference>
<dbReference type="Pfam" id="PF21680">
    <property type="entry name" value="GIDA_C_1st"/>
    <property type="match status" value="1"/>
</dbReference>
<feature type="domain" description="tRNA uridine 5-carboxymethylaminomethyl modification enzyme C-terminal subdomain" evidence="5">
    <location>
        <begin position="602"/>
        <end position="673"/>
    </location>
</feature>
<reference evidence="6" key="1">
    <citation type="submission" date="2010-02" db="EMBL/GenBank/DDBJ databases">
        <title>Sequencing and annotation of the Blastocystis hominis genome.</title>
        <authorList>
            <person name="Wincker P."/>
        </authorList>
    </citation>
    <scope>NUCLEOTIDE SEQUENCE</scope>
    <source>
        <strain evidence="6">Singapore isolate B</strain>
    </source>
</reference>
<dbReference type="InterPro" id="IPR002218">
    <property type="entry name" value="MnmG-rel"/>
</dbReference>
<dbReference type="InParanoid" id="D8M3E9"/>
<dbReference type="PROSITE" id="PS01281">
    <property type="entry name" value="GIDA_2"/>
    <property type="match status" value="1"/>
</dbReference>
<evidence type="ECO:0000256" key="3">
    <source>
        <dbReference type="ARBA" id="ARBA00022630"/>
    </source>
</evidence>
<dbReference type="InterPro" id="IPR049312">
    <property type="entry name" value="GIDA_C_N"/>
</dbReference>
<dbReference type="AlphaFoldDB" id="D8M3E9"/>
<sequence>MLSRSICNRYIPPFPSSHFRACRSLARQFSSTLHYDVVVIGGGHAGVEAAAAAARMGVKTALVTTNFSTIGEMSCNPSMGGIGKGHLIREIDALDGLIGRMTDYGGIQFRVLNASRGPAVHGPRAQVDRDLYKKHMQQAIRNYPNLTVIEDGAHVPLPFSASSHPQEFEMDASNKTIHGVVTRKGQHIHCSAVVLCTGTFLHGVCHIGKWNVPAGRFHRDTLNVDPPSIHLADFLHSLHLPIERFTTGTPPRLHRDSIDWSRLATQASDAPAVPLSFLNIYAGDFIPNQSRLLRCATTYTNEETHAICNAHRGELPSFTGNRGKGQGPRYCPSIEKKVLRFPEKKRHLIWLEPEGLETPVVYPNGLATAYDAETQLKLLRTMRGLEHVDMLRPGYAVEYDYVDPAVLTPAFRLRLLANLFLAGQINGTTGYEEAAAQGIMAGINAARQVMGKPAVILERSRAMIGVLTDDLTRGGYRTDLTREPFRMFTSRSEYRITVRADNADLRLTEWGYQEGIVGEERYAKFMEKKEELLKCNEFLKAYRLSSEEWGLPGEHKYISAFDAMAYPKISIKTVEDIIRNKQGDTVLNHTTRGVKQTLYITAKYGVYLEKQKKDIDLFNRSNGLKIPENFDFSALPISQEEKDKLMDTKPSSIEEVKHILGIKPSTFLFIIKAIRKSGNEVEQN</sequence>
<keyword evidence="3" id="KW-0285">Flavoprotein</keyword>
<dbReference type="SMART" id="SM01228">
    <property type="entry name" value="GIDA_assoc_3"/>
    <property type="match status" value="1"/>
</dbReference>
<dbReference type="GO" id="GO:0002098">
    <property type="term" value="P:tRNA wobble uridine modification"/>
    <property type="evidence" value="ECO:0007669"/>
    <property type="project" value="InterPro"/>
</dbReference>